<evidence type="ECO:0000313" key="1">
    <source>
        <dbReference type="EMBL" id="KAJ7079442.1"/>
    </source>
</evidence>
<evidence type="ECO:0000313" key="2">
    <source>
        <dbReference type="Proteomes" id="UP001222325"/>
    </source>
</evidence>
<proteinExistence type="predicted"/>
<protein>
    <submittedName>
        <fullName evidence="1">Uncharacterized protein</fullName>
    </submittedName>
</protein>
<name>A0AAD6TVX7_9AGAR</name>
<dbReference type="EMBL" id="JARJCN010000060">
    <property type="protein sequence ID" value="KAJ7079442.1"/>
    <property type="molecule type" value="Genomic_DNA"/>
</dbReference>
<keyword evidence="2" id="KW-1185">Reference proteome</keyword>
<reference evidence="1" key="1">
    <citation type="submission" date="2023-03" db="EMBL/GenBank/DDBJ databases">
        <title>Massive genome expansion in bonnet fungi (Mycena s.s.) driven by repeated elements and novel gene families across ecological guilds.</title>
        <authorList>
            <consortium name="Lawrence Berkeley National Laboratory"/>
            <person name="Harder C.B."/>
            <person name="Miyauchi S."/>
            <person name="Viragh M."/>
            <person name="Kuo A."/>
            <person name="Thoen E."/>
            <person name="Andreopoulos B."/>
            <person name="Lu D."/>
            <person name="Skrede I."/>
            <person name="Drula E."/>
            <person name="Henrissat B."/>
            <person name="Morin E."/>
            <person name="Kohler A."/>
            <person name="Barry K."/>
            <person name="LaButti K."/>
            <person name="Morin E."/>
            <person name="Salamov A."/>
            <person name="Lipzen A."/>
            <person name="Mereny Z."/>
            <person name="Hegedus B."/>
            <person name="Baldrian P."/>
            <person name="Stursova M."/>
            <person name="Weitz H."/>
            <person name="Taylor A."/>
            <person name="Grigoriev I.V."/>
            <person name="Nagy L.G."/>
            <person name="Martin F."/>
            <person name="Kauserud H."/>
        </authorList>
    </citation>
    <scope>NUCLEOTIDE SEQUENCE</scope>
    <source>
        <strain evidence="1">CBHHK173m</strain>
    </source>
</reference>
<dbReference type="AlphaFoldDB" id="A0AAD6TVX7"/>
<sequence length="260" mass="28745">MLECIHRLPRTYIHIPAHHPVALPSFFVVYPFPSYPHSYASSRSYQYSPSRYPHPTTRPSLLLSGLPPRCTLLLHPPLIATTLIHFCLSVYSSSSPRHPSFVSPTHFPPSLSSPRPASVARHQCVYAHPQYHVLHPPPPPSFPALRRVPLLLRPSSVSLHMALFHVPRPAHPLPGILILSGFARPPLSFPRIPSIRALSYFAFPSSWASRPTSLASPPFIALPSHIRPPSLSPSNFSCTASSPSLSSCAHRALNFHTAHK</sequence>
<accession>A0AAD6TVX7</accession>
<dbReference type="Proteomes" id="UP001222325">
    <property type="component" value="Unassembled WGS sequence"/>
</dbReference>
<comment type="caution">
    <text evidence="1">The sequence shown here is derived from an EMBL/GenBank/DDBJ whole genome shotgun (WGS) entry which is preliminary data.</text>
</comment>
<gene>
    <name evidence="1" type="ORF">B0H15DRAFT_517573</name>
</gene>
<organism evidence="1 2">
    <name type="scientific">Mycena belliarum</name>
    <dbReference type="NCBI Taxonomy" id="1033014"/>
    <lineage>
        <taxon>Eukaryota</taxon>
        <taxon>Fungi</taxon>
        <taxon>Dikarya</taxon>
        <taxon>Basidiomycota</taxon>
        <taxon>Agaricomycotina</taxon>
        <taxon>Agaricomycetes</taxon>
        <taxon>Agaricomycetidae</taxon>
        <taxon>Agaricales</taxon>
        <taxon>Marasmiineae</taxon>
        <taxon>Mycenaceae</taxon>
        <taxon>Mycena</taxon>
    </lineage>
</organism>